<protein>
    <recommendedName>
        <fullName evidence="5">Cytochrome c domain-containing protein</fullName>
    </recommendedName>
</protein>
<accession>B8JDV8</accession>
<keyword evidence="7" id="KW-1185">Reference proteome</keyword>
<dbReference type="GO" id="GO:0046872">
    <property type="term" value="F:metal ion binding"/>
    <property type="evidence" value="ECO:0007669"/>
    <property type="project" value="UniProtKB-KW"/>
</dbReference>
<reference evidence="6" key="1">
    <citation type="submission" date="2009-01" db="EMBL/GenBank/DDBJ databases">
        <title>Complete sequence of Anaeromyxobacter dehalogenans 2CP-1.</title>
        <authorList>
            <consortium name="US DOE Joint Genome Institute"/>
            <person name="Lucas S."/>
            <person name="Copeland A."/>
            <person name="Lapidus A."/>
            <person name="Glavina del Rio T."/>
            <person name="Dalin E."/>
            <person name="Tice H."/>
            <person name="Bruce D."/>
            <person name="Goodwin L."/>
            <person name="Pitluck S."/>
            <person name="Saunders E."/>
            <person name="Brettin T."/>
            <person name="Detter J.C."/>
            <person name="Han C."/>
            <person name="Larimer F."/>
            <person name="Land M."/>
            <person name="Hauser L."/>
            <person name="Kyrpides N."/>
            <person name="Ovchinnikova G."/>
            <person name="Beliaev A.S."/>
            <person name="Richardson P."/>
        </authorList>
    </citation>
    <scope>NUCLEOTIDE SEQUENCE</scope>
    <source>
        <strain evidence="6">2CP-1</strain>
    </source>
</reference>
<sequence>MTRRLALFLPLLALTACPRLDPMQRQQKYKAYQSSEYYANGLAMRHPPAGTVPYGPRLDPAVATGRGPDGRPVQLMPVPVDAKLLARGRQRFDVSCAVCHGVLGDGESQVAMNMSLRRPPSLHLYRDRPDGYIYQVITEGFGLMPSYAAEIPVQDRWAIVAYVRALQLSQNASLDQVPPDAREQLQKEGR</sequence>
<dbReference type="KEGG" id="acp:A2cp1_0851"/>
<dbReference type="EMBL" id="CP001359">
    <property type="protein sequence ID" value="ACL64203.1"/>
    <property type="molecule type" value="Genomic_DNA"/>
</dbReference>
<evidence type="ECO:0000313" key="6">
    <source>
        <dbReference type="EMBL" id="ACL64203.1"/>
    </source>
</evidence>
<keyword evidence="3 4" id="KW-0408">Iron</keyword>
<dbReference type="PROSITE" id="PS51007">
    <property type="entry name" value="CYTC"/>
    <property type="match status" value="1"/>
</dbReference>
<dbReference type="GO" id="GO:0020037">
    <property type="term" value="F:heme binding"/>
    <property type="evidence" value="ECO:0007669"/>
    <property type="project" value="InterPro"/>
</dbReference>
<name>B8JDV8_ANAD2</name>
<dbReference type="Gene3D" id="1.10.760.10">
    <property type="entry name" value="Cytochrome c-like domain"/>
    <property type="match status" value="1"/>
</dbReference>
<evidence type="ECO:0000259" key="5">
    <source>
        <dbReference type="PROSITE" id="PS51007"/>
    </source>
</evidence>
<feature type="domain" description="Cytochrome c" evidence="5">
    <location>
        <begin position="83"/>
        <end position="167"/>
    </location>
</feature>
<keyword evidence="2 4" id="KW-0479">Metal-binding</keyword>
<proteinExistence type="predicted"/>
<organism evidence="6 7">
    <name type="scientific">Anaeromyxobacter dehalogenans (strain ATCC BAA-258 / DSM 21875 / 2CP-1)</name>
    <dbReference type="NCBI Taxonomy" id="455488"/>
    <lineage>
        <taxon>Bacteria</taxon>
        <taxon>Pseudomonadati</taxon>
        <taxon>Myxococcota</taxon>
        <taxon>Myxococcia</taxon>
        <taxon>Myxococcales</taxon>
        <taxon>Cystobacterineae</taxon>
        <taxon>Anaeromyxobacteraceae</taxon>
        <taxon>Anaeromyxobacter</taxon>
    </lineage>
</organism>
<dbReference type="HOGENOM" id="CLU_088548_1_0_7"/>
<evidence type="ECO:0000313" key="7">
    <source>
        <dbReference type="Proteomes" id="UP000007089"/>
    </source>
</evidence>
<keyword evidence="1 4" id="KW-0349">Heme</keyword>
<dbReference type="AlphaFoldDB" id="B8JDV8"/>
<dbReference type="PROSITE" id="PS51257">
    <property type="entry name" value="PROKAR_LIPOPROTEIN"/>
    <property type="match status" value="1"/>
</dbReference>
<dbReference type="SUPFAM" id="SSF46626">
    <property type="entry name" value="Cytochrome c"/>
    <property type="match status" value="1"/>
</dbReference>
<dbReference type="Proteomes" id="UP000007089">
    <property type="component" value="Chromosome"/>
</dbReference>
<dbReference type="PANTHER" id="PTHR40394">
    <property type="entry name" value="LIPOPROTEIN-RELATED"/>
    <property type="match status" value="1"/>
</dbReference>
<evidence type="ECO:0000256" key="2">
    <source>
        <dbReference type="ARBA" id="ARBA00022723"/>
    </source>
</evidence>
<dbReference type="InterPro" id="IPR009056">
    <property type="entry name" value="Cyt_c-like_dom"/>
</dbReference>
<evidence type="ECO:0000256" key="4">
    <source>
        <dbReference type="PROSITE-ProRule" id="PRU00433"/>
    </source>
</evidence>
<evidence type="ECO:0000256" key="3">
    <source>
        <dbReference type="ARBA" id="ARBA00023004"/>
    </source>
</evidence>
<dbReference type="InterPro" id="IPR036909">
    <property type="entry name" value="Cyt_c-like_dom_sf"/>
</dbReference>
<dbReference type="RefSeq" id="WP_012632215.1">
    <property type="nucleotide sequence ID" value="NC_011891.1"/>
</dbReference>
<dbReference type="PANTHER" id="PTHR40394:SF2">
    <property type="entry name" value="QUINOL:CYTOCHROME C OXIDOREDUCTASE MEMBRANE PROTEIN"/>
    <property type="match status" value="1"/>
</dbReference>
<dbReference type="GO" id="GO:0009055">
    <property type="term" value="F:electron transfer activity"/>
    <property type="evidence" value="ECO:0007669"/>
    <property type="project" value="InterPro"/>
</dbReference>
<gene>
    <name evidence="6" type="ordered locus">A2cp1_0851</name>
</gene>
<evidence type="ECO:0000256" key="1">
    <source>
        <dbReference type="ARBA" id="ARBA00022617"/>
    </source>
</evidence>
<dbReference type="Pfam" id="PF13442">
    <property type="entry name" value="Cytochrome_CBB3"/>
    <property type="match status" value="1"/>
</dbReference>